<dbReference type="Proteomes" id="UP000254889">
    <property type="component" value="Chromosome"/>
</dbReference>
<feature type="signal peptide" evidence="2">
    <location>
        <begin position="1"/>
        <end position="25"/>
    </location>
</feature>
<accession>A0A345ZW08</accession>
<name>A0A345ZW08_9HYPH</name>
<gene>
    <name evidence="3" type="ORF">DW352_11625</name>
</gene>
<dbReference type="InterPro" id="IPR042100">
    <property type="entry name" value="Bug_dom1"/>
</dbReference>
<dbReference type="SUPFAM" id="SSF53850">
    <property type="entry name" value="Periplasmic binding protein-like II"/>
    <property type="match status" value="1"/>
</dbReference>
<dbReference type="RefSeq" id="WP_115691400.1">
    <property type="nucleotide sequence ID" value="NZ_CP031417.1"/>
</dbReference>
<dbReference type="InterPro" id="IPR005064">
    <property type="entry name" value="BUG"/>
</dbReference>
<dbReference type="CDD" id="cd13578">
    <property type="entry name" value="PBP2_Bug27"/>
    <property type="match status" value="1"/>
</dbReference>
<organism evidence="3 4">
    <name type="scientific">Pseudolabrys taiwanensis</name>
    <dbReference type="NCBI Taxonomy" id="331696"/>
    <lineage>
        <taxon>Bacteria</taxon>
        <taxon>Pseudomonadati</taxon>
        <taxon>Pseudomonadota</taxon>
        <taxon>Alphaproteobacteria</taxon>
        <taxon>Hyphomicrobiales</taxon>
        <taxon>Xanthobacteraceae</taxon>
        <taxon>Pseudolabrys</taxon>
    </lineage>
</organism>
<dbReference type="AlphaFoldDB" id="A0A345ZW08"/>
<dbReference type="PIRSF" id="PIRSF017082">
    <property type="entry name" value="YflP"/>
    <property type="match status" value="1"/>
</dbReference>
<dbReference type="Gene3D" id="3.40.190.10">
    <property type="entry name" value="Periplasmic binding protein-like II"/>
    <property type="match status" value="1"/>
</dbReference>
<proteinExistence type="inferred from homology"/>
<reference evidence="3 4" key="1">
    <citation type="submission" date="2018-07" db="EMBL/GenBank/DDBJ databases">
        <authorList>
            <person name="Quirk P.G."/>
            <person name="Krulwich T.A."/>
        </authorList>
    </citation>
    <scope>NUCLEOTIDE SEQUENCE [LARGE SCALE GENOMIC DNA]</scope>
    <source>
        <strain evidence="3 4">CC-BB4</strain>
    </source>
</reference>
<evidence type="ECO:0000256" key="1">
    <source>
        <dbReference type="ARBA" id="ARBA00006987"/>
    </source>
</evidence>
<evidence type="ECO:0000256" key="2">
    <source>
        <dbReference type="SAM" id="SignalP"/>
    </source>
</evidence>
<evidence type="ECO:0000313" key="3">
    <source>
        <dbReference type="EMBL" id="AXK81105.1"/>
    </source>
</evidence>
<comment type="similarity">
    <text evidence="1">Belongs to the UPF0065 (bug) family.</text>
</comment>
<sequence>MTVKMRLSAIAAAIGLTLFSTASFAQSFPTKPVRLILPYSPGGIVDYVGRTLAQHLGDALGQPVVAENRPGAGGIVGTDTVARSAPDGYTLLLMDPAIVINPTLQESVPYDLFKQLEAVSVVSSSPEVLVVSPQLGVKTFEEFVAYGKANPGKLNFASAGVGTTPHLGGEMFMQATGIVATHVPYKSIGSSYTDMMANKVQFAFSSIAGALPFTTDNRVIPLATTGDKRSEVYPDKPTVQEAGIKGFSVDLWLTVFAPAGVPAPVKAKLNEAIKTALAKPELKAAFAKVGVTPRGTSLEEGAAFVKADFEKWKKVIVDGKIKL</sequence>
<evidence type="ECO:0000313" key="4">
    <source>
        <dbReference type="Proteomes" id="UP000254889"/>
    </source>
</evidence>
<keyword evidence="4" id="KW-1185">Reference proteome</keyword>
<keyword evidence="2" id="KW-0732">Signal</keyword>
<dbReference type="EMBL" id="CP031417">
    <property type="protein sequence ID" value="AXK81105.1"/>
    <property type="molecule type" value="Genomic_DNA"/>
</dbReference>
<protein>
    <submittedName>
        <fullName evidence="3">Tripartite tricarboxylate transporter substrate binding protein</fullName>
    </submittedName>
</protein>
<feature type="chain" id="PRO_5016939523" evidence="2">
    <location>
        <begin position="26"/>
        <end position="323"/>
    </location>
</feature>
<dbReference type="PANTHER" id="PTHR42928:SF5">
    <property type="entry name" value="BLR1237 PROTEIN"/>
    <property type="match status" value="1"/>
</dbReference>
<dbReference type="Pfam" id="PF03401">
    <property type="entry name" value="TctC"/>
    <property type="match status" value="1"/>
</dbReference>
<dbReference type="OrthoDB" id="8441754at2"/>
<dbReference type="Gene3D" id="3.40.190.150">
    <property type="entry name" value="Bordetella uptake gene, domain 1"/>
    <property type="match status" value="1"/>
</dbReference>
<dbReference type="PANTHER" id="PTHR42928">
    <property type="entry name" value="TRICARBOXYLATE-BINDING PROTEIN"/>
    <property type="match status" value="1"/>
</dbReference>
<dbReference type="KEGG" id="ptaw:DW352_11625"/>